<feature type="chain" id="PRO_5046789788" evidence="2">
    <location>
        <begin position="21"/>
        <end position="70"/>
    </location>
</feature>
<feature type="region of interest" description="Disordered" evidence="1">
    <location>
        <begin position="51"/>
        <end position="70"/>
    </location>
</feature>
<evidence type="ECO:0000313" key="3">
    <source>
        <dbReference type="EMBL" id="MEV8467278.1"/>
    </source>
</evidence>
<proteinExistence type="predicted"/>
<keyword evidence="4" id="KW-1185">Reference proteome</keyword>
<accession>A0ABV3LA64</accession>
<evidence type="ECO:0000313" key="4">
    <source>
        <dbReference type="Proteomes" id="UP001553161"/>
    </source>
</evidence>
<feature type="signal peptide" evidence="2">
    <location>
        <begin position="1"/>
        <end position="20"/>
    </location>
</feature>
<gene>
    <name evidence="3" type="ORF">AB0T83_10850</name>
</gene>
<feature type="compositionally biased region" description="Basic residues" evidence="1">
    <location>
        <begin position="61"/>
        <end position="70"/>
    </location>
</feature>
<dbReference type="Proteomes" id="UP001553161">
    <property type="component" value="Unassembled WGS sequence"/>
</dbReference>
<dbReference type="EMBL" id="JBFBVU010000011">
    <property type="protein sequence ID" value="MEV8467278.1"/>
    <property type="molecule type" value="Genomic_DNA"/>
</dbReference>
<comment type="caution">
    <text evidence="3">The sequence shown here is derived from an EMBL/GenBank/DDBJ whole genome shotgun (WGS) entry which is preliminary data.</text>
</comment>
<keyword evidence="2" id="KW-0732">Signal</keyword>
<name>A0ABV3LA64_9RHOB</name>
<evidence type="ECO:0000256" key="1">
    <source>
        <dbReference type="SAM" id="MobiDB-lite"/>
    </source>
</evidence>
<sequence length="70" mass="7925">MQRSLKARLLASVMALPSRADEVTLTMWQNHPEWHDRVTVILDASEAPDLVGLPAGPKPLPRPKRVMRWS</sequence>
<reference evidence="3 4" key="1">
    <citation type="submission" date="2024-07" db="EMBL/GenBank/DDBJ databases">
        <authorList>
            <person name="Kang M."/>
        </authorList>
    </citation>
    <scope>NUCLEOTIDE SEQUENCE [LARGE SCALE GENOMIC DNA]</scope>
    <source>
        <strain evidence="3 4">DFM31</strain>
    </source>
</reference>
<evidence type="ECO:0000256" key="2">
    <source>
        <dbReference type="SAM" id="SignalP"/>
    </source>
</evidence>
<organism evidence="3 4">
    <name type="scientific">Meridianimarinicoccus marinus</name>
    <dbReference type="NCBI Taxonomy" id="3231483"/>
    <lineage>
        <taxon>Bacteria</taxon>
        <taxon>Pseudomonadati</taxon>
        <taxon>Pseudomonadota</taxon>
        <taxon>Alphaproteobacteria</taxon>
        <taxon>Rhodobacterales</taxon>
        <taxon>Paracoccaceae</taxon>
        <taxon>Meridianimarinicoccus</taxon>
    </lineage>
</organism>
<protein>
    <submittedName>
        <fullName evidence="3">Uncharacterized protein</fullName>
    </submittedName>
</protein>
<dbReference type="RefSeq" id="WP_366193055.1">
    <property type="nucleotide sequence ID" value="NZ_JBFBVU010000011.1"/>
</dbReference>